<geneLocation type="plasmid" evidence="1 2">
    <name>p4</name>
</geneLocation>
<gene>
    <name evidence="1" type="ORF">C6Y53_20740</name>
</gene>
<dbReference type="KEGG" id="thas:C6Y53_20740"/>
<keyword evidence="2" id="KW-1185">Reference proteome</keyword>
<dbReference type="AlphaFoldDB" id="A0A5C2H6P2"/>
<dbReference type="Proteomes" id="UP000237655">
    <property type="component" value="Plasmid p4"/>
</dbReference>
<dbReference type="RefSeq" id="WP_149615802.1">
    <property type="nucleotide sequence ID" value="NZ_CP043622.1"/>
</dbReference>
<protein>
    <submittedName>
        <fullName evidence="1">Uncharacterized protein</fullName>
    </submittedName>
</protein>
<reference evidence="1 2" key="1">
    <citation type="submission" date="2019-09" db="EMBL/GenBank/DDBJ databases">
        <title>Novel bacterium SH-1.</title>
        <authorList>
            <person name="Kim Y.-S."/>
            <person name="Kim K.-H."/>
        </authorList>
    </citation>
    <scope>NUCLEOTIDE SEQUENCE [LARGE SCALE GENOMIC DNA]</scope>
    <source>
        <strain evidence="1 2">SH-1</strain>
        <plasmid evidence="1 2">p4</plasmid>
    </source>
</reference>
<evidence type="ECO:0000313" key="1">
    <source>
        <dbReference type="EMBL" id="QEP30632.1"/>
    </source>
</evidence>
<name>A0A5C2H6P2_9RHOB</name>
<proteinExistence type="predicted"/>
<dbReference type="EMBL" id="CP043622">
    <property type="protein sequence ID" value="QEP30632.1"/>
    <property type="molecule type" value="Genomic_DNA"/>
</dbReference>
<sequence length="269" mass="30074">MSSRPPLTLRDTRAEVLSAVRPDQTLYLQFDDYGCGPSWPVADYEEKGFFTAAQELKLASEHDLTPVLVSRLSLYVGNTLDIESLMNLVRVSRNKTVKAAEVALRRAVKHARQDARRQKQLADVLLGCSALFAETRADATLLGEAHAVARNPECSLADLLEIADAILTRPGSAAILAPADRRKVYDGRRDHIVRSCCYVWMDAGRPLTYTTRPDRLSGERRAGPLFDLIRAVMRMVLPKGGQPSDETIRKDIDQFRVLIVRYPELLDGR</sequence>
<keyword evidence="1" id="KW-0614">Plasmid</keyword>
<organism evidence="1 2">
    <name type="scientific">Pukyongiella litopenaei</name>
    <dbReference type="NCBI Taxonomy" id="2605946"/>
    <lineage>
        <taxon>Bacteria</taxon>
        <taxon>Pseudomonadati</taxon>
        <taxon>Pseudomonadota</taxon>
        <taxon>Alphaproteobacteria</taxon>
        <taxon>Rhodobacterales</taxon>
        <taxon>Paracoccaceae</taxon>
        <taxon>Pukyongiella</taxon>
    </lineage>
</organism>
<evidence type="ECO:0000313" key="2">
    <source>
        <dbReference type="Proteomes" id="UP000237655"/>
    </source>
</evidence>
<accession>A0A5C2H6P2</accession>